<protein>
    <submittedName>
        <fullName evidence="2">Uncharacterized protein</fullName>
    </submittedName>
</protein>
<dbReference type="HOGENOM" id="CLU_1657627_0_0_0"/>
<evidence type="ECO:0000256" key="1">
    <source>
        <dbReference type="SAM" id="Phobius"/>
    </source>
</evidence>
<dbReference type="STRING" id="330214.NIDE2947"/>
<organism evidence="2 3">
    <name type="scientific">Nitrospira defluvii</name>
    <dbReference type="NCBI Taxonomy" id="330214"/>
    <lineage>
        <taxon>Bacteria</taxon>
        <taxon>Pseudomonadati</taxon>
        <taxon>Nitrospirota</taxon>
        <taxon>Nitrospiria</taxon>
        <taxon>Nitrospirales</taxon>
        <taxon>Nitrospiraceae</taxon>
        <taxon>Nitrospira</taxon>
    </lineage>
</organism>
<feature type="transmembrane region" description="Helical" evidence="1">
    <location>
        <begin position="61"/>
        <end position="84"/>
    </location>
</feature>
<feature type="transmembrane region" description="Helical" evidence="1">
    <location>
        <begin position="33"/>
        <end position="55"/>
    </location>
</feature>
<dbReference type="EMBL" id="FP929003">
    <property type="protein sequence ID" value="CBK42644.1"/>
    <property type="molecule type" value="Genomic_DNA"/>
</dbReference>
<dbReference type="KEGG" id="nde:NIDE2947"/>
<evidence type="ECO:0000313" key="2">
    <source>
        <dbReference type="EMBL" id="CBK42644.1"/>
    </source>
</evidence>
<feature type="transmembrane region" description="Helical" evidence="1">
    <location>
        <begin position="6"/>
        <end position="26"/>
    </location>
</feature>
<proteinExistence type="predicted"/>
<name>D8PHA7_9BACT</name>
<keyword evidence="1" id="KW-0472">Membrane</keyword>
<sequence>MPYRSSPGLILIVSAFAFVLGLWRLATSGRWRLFAVVIGAFFGYAALLYAIFLIPDARLRIWTALVVVIGFPAWIMAGPIVYGISSRPPEQLLGETSTNPSARSIRYRGAIALFLGVTAWCYGVFDSDLSRQLELVVLGVALYGCVLGGYWLLSGRRLA</sequence>
<accession>D8PHA7</accession>
<keyword evidence="1" id="KW-0812">Transmembrane</keyword>
<feature type="transmembrane region" description="Helical" evidence="1">
    <location>
        <begin position="105"/>
        <end position="125"/>
    </location>
</feature>
<keyword evidence="3" id="KW-1185">Reference proteome</keyword>
<reference evidence="2 3" key="1">
    <citation type="journal article" date="2010" name="Proc. Natl. Acad. Sci. U.S.A.">
        <title>A Nitrospira metagenome illuminates the physiology and evolution of globally important nitrite-oxidizing bacteria.</title>
        <authorList>
            <person name="Lucker S."/>
            <person name="Wagner M."/>
            <person name="Maixner F."/>
            <person name="Pelletier E."/>
            <person name="Koch H."/>
            <person name="Vacherie B."/>
            <person name="Rattei T."/>
            <person name="Sinninghe Damste J."/>
            <person name="Spieck E."/>
            <person name="Le Paslier D."/>
            <person name="Daims H."/>
        </authorList>
    </citation>
    <scope>NUCLEOTIDE SEQUENCE [LARGE SCALE GENOMIC DNA]</scope>
</reference>
<evidence type="ECO:0000313" key="3">
    <source>
        <dbReference type="Proteomes" id="UP000001660"/>
    </source>
</evidence>
<dbReference type="Proteomes" id="UP000001660">
    <property type="component" value="Chromosome"/>
</dbReference>
<keyword evidence="1" id="KW-1133">Transmembrane helix</keyword>
<dbReference type="AlphaFoldDB" id="D8PHA7"/>
<feature type="transmembrane region" description="Helical" evidence="1">
    <location>
        <begin position="131"/>
        <end position="153"/>
    </location>
</feature>
<gene>
    <name evidence="2" type="ORF">NIDE2947</name>
</gene>